<evidence type="ECO:0000313" key="2">
    <source>
        <dbReference type="Proteomes" id="UP000235371"/>
    </source>
</evidence>
<dbReference type="InParanoid" id="A0A2J6TUG8"/>
<accession>A0A2J6TUG8</accession>
<dbReference type="AlphaFoldDB" id="A0A2J6TUG8"/>
<keyword evidence="2" id="KW-1185">Reference proteome</keyword>
<evidence type="ECO:0000313" key="1">
    <source>
        <dbReference type="EMBL" id="PMD66656.1"/>
    </source>
</evidence>
<dbReference type="OrthoDB" id="3561275at2759"/>
<name>A0A2J6TUG8_9HELO</name>
<dbReference type="Proteomes" id="UP000235371">
    <property type="component" value="Unassembled WGS sequence"/>
</dbReference>
<dbReference type="GeneID" id="36596033"/>
<proteinExistence type="predicted"/>
<dbReference type="SUPFAM" id="SSF141571">
    <property type="entry name" value="Pentapeptide repeat-like"/>
    <property type="match status" value="1"/>
</dbReference>
<sequence>MVSSAVHPVVQRHIENQTDNLVVPYSGLLQNPAISNTMFHNKILQNSVFSYCVFKDVAIEHCIIANSTVTDSVLKGCVLVNSDVLDCYLKDSRIKNSKVVESKFINSLRSKCEVRPTPSFHRIPPEVRIMILSKAIKWDGKIPNVVAALRGDRVLYREAIGVLWETCTFTLHQANHLSRRAMSPAAFQSIRKLEINAWEFKTDPFPEELAHSFNILEIRLDFSMSYGGNLPINKFYHVGRNWTRRLGIRKLSLVLTVPAFVQINAHIEHVVGEGDTQFGIESKKSRYKTKQYVAGHMGVEWTWEAGDGEVLVWNLMLCKQQKQAMSEAVAARINEEARRNRAEFLNTMGR</sequence>
<gene>
    <name evidence="1" type="ORF">K444DRAFT_698680</name>
</gene>
<reference evidence="1 2" key="1">
    <citation type="submission" date="2016-04" db="EMBL/GenBank/DDBJ databases">
        <title>A degradative enzymes factory behind the ericoid mycorrhizal symbiosis.</title>
        <authorList>
            <consortium name="DOE Joint Genome Institute"/>
            <person name="Martino E."/>
            <person name="Morin E."/>
            <person name="Grelet G."/>
            <person name="Kuo A."/>
            <person name="Kohler A."/>
            <person name="Daghino S."/>
            <person name="Barry K."/>
            <person name="Choi C."/>
            <person name="Cichocki N."/>
            <person name="Clum A."/>
            <person name="Copeland A."/>
            <person name="Hainaut M."/>
            <person name="Haridas S."/>
            <person name="Labutti K."/>
            <person name="Lindquist E."/>
            <person name="Lipzen A."/>
            <person name="Khouja H.-R."/>
            <person name="Murat C."/>
            <person name="Ohm R."/>
            <person name="Olson A."/>
            <person name="Spatafora J."/>
            <person name="Veneault-Fourrey C."/>
            <person name="Henrissat B."/>
            <person name="Grigoriev I."/>
            <person name="Martin F."/>
            <person name="Perotto S."/>
        </authorList>
    </citation>
    <scope>NUCLEOTIDE SEQUENCE [LARGE SCALE GENOMIC DNA]</scope>
    <source>
        <strain evidence="1 2">E</strain>
    </source>
</reference>
<dbReference type="EMBL" id="KZ613743">
    <property type="protein sequence ID" value="PMD66656.1"/>
    <property type="molecule type" value="Genomic_DNA"/>
</dbReference>
<dbReference type="Gene3D" id="2.160.20.80">
    <property type="entry name" value="E3 ubiquitin-protein ligase SopA"/>
    <property type="match status" value="1"/>
</dbReference>
<protein>
    <submittedName>
        <fullName evidence="1">Uncharacterized protein</fullName>
    </submittedName>
</protein>
<organism evidence="1 2">
    <name type="scientific">Hyaloscypha bicolor E</name>
    <dbReference type="NCBI Taxonomy" id="1095630"/>
    <lineage>
        <taxon>Eukaryota</taxon>
        <taxon>Fungi</taxon>
        <taxon>Dikarya</taxon>
        <taxon>Ascomycota</taxon>
        <taxon>Pezizomycotina</taxon>
        <taxon>Leotiomycetes</taxon>
        <taxon>Helotiales</taxon>
        <taxon>Hyaloscyphaceae</taxon>
        <taxon>Hyaloscypha</taxon>
        <taxon>Hyaloscypha bicolor</taxon>
    </lineage>
</organism>
<dbReference type="RefSeq" id="XP_024743560.1">
    <property type="nucleotide sequence ID" value="XM_024887957.1"/>
</dbReference>